<feature type="compositionally biased region" description="Basic residues" evidence="23">
    <location>
        <begin position="384"/>
        <end position="396"/>
    </location>
</feature>
<feature type="compositionally biased region" description="Low complexity" evidence="23">
    <location>
        <begin position="596"/>
        <end position="606"/>
    </location>
</feature>
<dbReference type="InterPro" id="IPR036236">
    <property type="entry name" value="Znf_C2H2_sf"/>
</dbReference>
<evidence type="ECO:0000256" key="19">
    <source>
        <dbReference type="ARBA" id="ARBA00067594"/>
    </source>
</evidence>
<evidence type="ECO:0000256" key="10">
    <source>
        <dbReference type="ARBA" id="ARBA00022771"/>
    </source>
</evidence>
<feature type="compositionally biased region" description="Basic and acidic residues" evidence="23">
    <location>
        <begin position="660"/>
        <end position="671"/>
    </location>
</feature>
<dbReference type="PROSITE" id="PS50157">
    <property type="entry name" value="ZINC_FINGER_C2H2_2"/>
    <property type="match status" value="4"/>
</dbReference>
<evidence type="ECO:0000256" key="3">
    <source>
        <dbReference type="ARBA" id="ARBA00022499"/>
    </source>
</evidence>
<feature type="compositionally biased region" description="Low complexity" evidence="23">
    <location>
        <begin position="423"/>
        <end position="440"/>
    </location>
</feature>
<evidence type="ECO:0000256" key="17">
    <source>
        <dbReference type="ARBA" id="ARBA00023242"/>
    </source>
</evidence>
<feature type="region of interest" description="Disordered" evidence="23">
    <location>
        <begin position="1059"/>
        <end position="1176"/>
    </location>
</feature>
<evidence type="ECO:0000313" key="27">
    <source>
        <dbReference type="Proteomes" id="UP000789390"/>
    </source>
</evidence>
<evidence type="ECO:0000256" key="23">
    <source>
        <dbReference type="SAM" id="MobiDB-lite"/>
    </source>
</evidence>
<dbReference type="InterPro" id="IPR001214">
    <property type="entry name" value="SET_dom"/>
</dbReference>
<dbReference type="SMART" id="SM00317">
    <property type="entry name" value="SET"/>
    <property type="match status" value="1"/>
</dbReference>
<feature type="domain" description="SET" evidence="25">
    <location>
        <begin position="54"/>
        <end position="170"/>
    </location>
</feature>
<reference evidence="26" key="1">
    <citation type="submission" date="2021-11" db="EMBL/GenBank/DDBJ databases">
        <authorList>
            <person name="Schell T."/>
        </authorList>
    </citation>
    <scope>NUCLEOTIDE SEQUENCE</scope>
    <source>
        <strain evidence="26">M5</strain>
    </source>
</reference>
<evidence type="ECO:0000256" key="1">
    <source>
        <dbReference type="ARBA" id="ARBA00004123"/>
    </source>
</evidence>
<dbReference type="GO" id="GO:0002250">
    <property type="term" value="P:adaptive immune response"/>
    <property type="evidence" value="ECO:0007669"/>
    <property type="project" value="UniProtKB-KW"/>
</dbReference>
<dbReference type="InterPro" id="IPR050331">
    <property type="entry name" value="Zinc_finger"/>
</dbReference>
<evidence type="ECO:0000259" key="24">
    <source>
        <dbReference type="PROSITE" id="PS50157"/>
    </source>
</evidence>
<dbReference type="GO" id="GO:0008757">
    <property type="term" value="F:S-adenosylmethionine-dependent methyltransferase activity"/>
    <property type="evidence" value="ECO:0007669"/>
    <property type="project" value="UniProtKB-ARBA"/>
</dbReference>
<feature type="region of interest" description="Disordered" evidence="23">
    <location>
        <begin position="193"/>
        <end position="441"/>
    </location>
</feature>
<feature type="compositionally biased region" description="Low complexity" evidence="23">
    <location>
        <begin position="879"/>
        <end position="902"/>
    </location>
</feature>
<keyword evidence="2" id="KW-0678">Repressor</keyword>
<dbReference type="InterPro" id="IPR046341">
    <property type="entry name" value="SET_dom_sf"/>
</dbReference>
<feature type="compositionally biased region" description="Pro residues" evidence="23">
    <location>
        <begin position="513"/>
        <end position="522"/>
    </location>
</feature>
<evidence type="ECO:0000256" key="12">
    <source>
        <dbReference type="ARBA" id="ARBA00022859"/>
    </source>
</evidence>
<dbReference type="PROSITE" id="PS00028">
    <property type="entry name" value="ZINC_FINGER_C2H2_1"/>
    <property type="match status" value="4"/>
</dbReference>
<evidence type="ECO:0000256" key="4">
    <source>
        <dbReference type="ARBA" id="ARBA00022588"/>
    </source>
</evidence>
<dbReference type="FunFam" id="3.30.160.60:FF:000833">
    <property type="entry name" value="PR domain zinc finger protein"/>
    <property type="match status" value="1"/>
</dbReference>
<feature type="compositionally biased region" description="Polar residues" evidence="23">
    <location>
        <begin position="674"/>
        <end position="700"/>
    </location>
</feature>
<dbReference type="Gene3D" id="2.170.270.10">
    <property type="entry name" value="SET domain"/>
    <property type="match status" value="1"/>
</dbReference>
<dbReference type="GO" id="GO:0008270">
    <property type="term" value="F:zinc ion binding"/>
    <property type="evidence" value="ECO:0007669"/>
    <property type="project" value="UniProtKB-KW"/>
</dbReference>
<sequence length="1176" mass="129043">MPNQGTKMEEGGWDLAELAEEDFEQLAVYIVPDAVVEPGSSTERVNRAETSLPRNLTLKSSQALSDVLGVWSSDYIPRGTRFGPLVGDIYAKDHVPKHANRKYFWRVYNNSEVFYYIDGYDTAKANWMRYVNPAYSSESQNLIACQYKMNIYFYTTKPILPNQELLVWYCKEFAERLNYPVTGDLMLQRIRQQVQQNDEDGTDTESTAEIKKPNEMRPSSPGPVRGEDIKVKHKKLQHPADTTGSTSKEAEQSPKEANLAVDTTATTTTTRREHADNHHNHHQMTPTTEGSVRSDEGYHSNGYHDDALTPPEDSSDSDNDNYVLDFSRKPSSSSASSTSSTTGPAAGQPSSTSRLSPLAEEPAVSTQQGSPQSDSRSTNEYRKVKIKMPKAYHYRHSSISEEREQVVVPSRSQHHRLAPSPPQQQQQQQQHSPPVTQSVVKSAPLVAQLSPVAPLPLSPRFRRSHPQQHPQSYSPEPMDYEEHHHRQPNREQLEHRINYERSRSRSPTGREVVPPPPPPPPVNSLLSNGSILESILLRRQGNNSAAVVAAAAAAAKKESGAELLRQEYYDEVYHRERFKEAVQVIVANESHPKPDSSAGSLPASTLPLPPPPSSSSAHHRSSPSSSHLLLAPTTAPVAISTVVYPPYKKLHRYNIPTGSDVRDLLNSKDPNHLSPDSSCSTTAINKSIRNESNTSPSTGQQHHHIHHLSGHHPSHGSHPFNSRSPQPSQSHQFHSSSSNGSNSRSAPSPHHHPHNESGGGSSAGSLLYNVNNVAQMFSSAHFNMYAYGGAGSSGSAGGGGSSSVNAGAHPLAAASSSSTAHIHPHLPMPHSPAASAASSSGGNGGDRCRDHRDPSESSVRSTASSLSPNYSQALHCHTSPGSGSLSPIGSGSPSPNGSQGRGYRSLPYPLKKKDGKMHYECNICYKTFGQLSNLKVHLRTHSGERPFKCNVCTKSFTQLAHLQKHHLVHTGEKPHQCDICKKRFSSTSNLKTHLRLHSGQKPYACDLCPAKFTQFVHLKLHKRLHTNERPYTCGGCQKKYISASGLRTHWKTTNCKPSSLEEEMALERSPTDSAGYDCNGSDVEEGMEDKDEEMSLDGMSCDSDSLAIQQHHHHQGQHEHHHELGVNSTTGRRSQSPDEGNMRGNGRQQSGNYDADSSRPSVIETANKAPQVIECT</sequence>
<evidence type="ECO:0000256" key="7">
    <source>
        <dbReference type="ARBA" id="ARBA00022691"/>
    </source>
</evidence>
<dbReference type="Proteomes" id="UP000789390">
    <property type="component" value="Unassembled WGS sequence"/>
</dbReference>
<gene>
    <name evidence="26" type="ORF">DGAL_LOCUS9530</name>
</gene>
<comment type="caution">
    <text evidence="26">The sequence shown here is derived from an EMBL/GenBank/DDBJ whole genome shotgun (WGS) entry which is preliminary data.</text>
</comment>
<dbReference type="Pfam" id="PF21549">
    <property type="entry name" value="PRDM2_PR"/>
    <property type="match status" value="1"/>
</dbReference>
<keyword evidence="9" id="KW-0677">Repeat</keyword>
<evidence type="ECO:0000256" key="15">
    <source>
        <dbReference type="ARBA" id="ARBA00023130"/>
    </source>
</evidence>
<dbReference type="OrthoDB" id="7327383at2759"/>
<dbReference type="GO" id="GO:0000978">
    <property type="term" value="F:RNA polymerase II cis-regulatory region sequence-specific DNA binding"/>
    <property type="evidence" value="ECO:0007669"/>
    <property type="project" value="TreeGrafter"/>
</dbReference>
<dbReference type="PANTHER" id="PTHR16515:SF59">
    <property type="entry name" value="PR DOMAIN ZINC FINGER PROTEIN 1"/>
    <property type="match status" value="1"/>
</dbReference>
<feature type="compositionally biased region" description="Polar residues" evidence="23">
    <location>
        <begin position="364"/>
        <end position="376"/>
    </location>
</feature>
<dbReference type="PROSITE" id="PS50280">
    <property type="entry name" value="SET"/>
    <property type="match status" value="1"/>
</dbReference>
<evidence type="ECO:0000259" key="25">
    <source>
        <dbReference type="PROSITE" id="PS50280"/>
    </source>
</evidence>
<dbReference type="FunFam" id="3.30.160.60:FF:000748">
    <property type="entry name" value="PR domain zinc finger protein"/>
    <property type="match status" value="1"/>
</dbReference>
<keyword evidence="27" id="KW-1185">Reference proteome</keyword>
<dbReference type="GO" id="GO:0008170">
    <property type="term" value="F:N-methyltransferase activity"/>
    <property type="evidence" value="ECO:0007669"/>
    <property type="project" value="UniProtKB-ARBA"/>
</dbReference>
<keyword evidence="5" id="KW-0489">Methyltransferase</keyword>
<feature type="region of interest" description="Disordered" evidence="23">
    <location>
        <begin position="651"/>
        <end position="763"/>
    </location>
</feature>
<evidence type="ECO:0000256" key="6">
    <source>
        <dbReference type="ARBA" id="ARBA00022679"/>
    </source>
</evidence>
<dbReference type="EMBL" id="CAKKLH010000223">
    <property type="protein sequence ID" value="CAH0106375.1"/>
    <property type="molecule type" value="Genomic_DNA"/>
</dbReference>
<dbReference type="FunFam" id="3.30.160.60:FF:000132">
    <property type="entry name" value="PR domain zinc finger protein 1"/>
    <property type="match status" value="1"/>
</dbReference>
<dbReference type="SUPFAM" id="SSF57667">
    <property type="entry name" value="beta-beta-alpha zinc fingers"/>
    <property type="match status" value="3"/>
</dbReference>
<evidence type="ECO:0000256" key="20">
    <source>
        <dbReference type="ARBA" id="ARBA00078797"/>
    </source>
</evidence>
<feature type="domain" description="C2H2-type" evidence="24">
    <location>
        <begin position="947"/>
        <end position="974"/>
    </location>
</feature>
<feature type="compositionally biased region" description="Basic and acidic residues" evidence="23">
    <location>
        <begin position="480"/>
        <end position="503"/>
    </location>
</feature>
<feature type="compositionally biased region" description="Low complexity" evidence="23">
    <location>
        <begin position="716"/>
        <end position="748"/>
    </location>
</feature>
<feature type="compositionally biased region" description="Polar residues" evidence="23">
    <location>
        <begin position="856"/>
        <end position="872"/>
    </location>
</feature>
<evidence type="ECO:0000256" key="18">
    <source>
        <dbReference type="ARBA" id="ARBA00063130"/>
    </source>
</evidence>
<dbReference type="Gene3D" id="3.30.160.60">
    <property type="entry name" value="Classic Zinc Finger"/>
    <property type="match status" value="5"/>
</dbReference>
<evidence type="ECO:0000256" key="16">
    <source>
        <dbReference type="ARBA" id="ARBA00023163"/>
    </source>
</evidence>
<dbReference type="GO" id="GO:0008276">
    <property type="term" value="F:protein methyltransferase activity"/>
    <property type="evidence" value="ECO:0007669"/>
    <property type="project" value="UniProtKB-ARBA"/>
</dbReference>
<dbReference type="GO" id="GO:0045087">
    <property type="term" value="P:innate immune response"/>
    <property type="evidence" value="ECO:0007669"/>
    <property type="project" value="UniProtKB-KW"/>
</dbReference>
<evidence type="ECO:0000256" key="9">
    <source>
        <dbReference type="ARBA" id="ARBA00022737"/>
    </source>
</evidence>
<dbReference type="GO" id="GO:0005737">
    <property type="term" value="C:cytoplasm"/>
    <property type="evidence" value="ECO:0007669"/>
    <property type="project" value="TreeGrafter"/>
</dbReference>
<keyword evidence="16" id="KW-0804">Transcription</keyword>
<dbReference type="PANTHER" id="PTHR16515">
    <property type="entry name" value="PR DOMAIN ZINC FINGER PROTEIN"/>
    <property type="match status" value="1"/>
</dbReference>
<feature type="compositionally biased region" description="Basic residues" evidence="23">
    <location>
        <begin position="701"/>
        <end position="715"/>
    </location>
</feature>
<dbReference type="GO" id="GO:0005634">
    <property type="term" value="C:nucleus"/>
    <property type="evidence" value="ECO:0007669"/>
    <property type="project" value="UniProtKB-SubCell"/>
</dbReference>
<dbReference type="SUPFAM" id="SSF82199">
    <property type="entry name" value="SET domain"/>
    <property type="match status" value="1"/>
</dbReference>
<dbReference type="GO" id="GO:0001227">
    <property type="term" value="F:DNA-binding transcription repressor activity, RNA polymerase II-specific"/>
    <property type="evidence" value="ECO:0007669"/>
    <property type="project" value="InterPro"/>
</dbReference>
<evidence type="ECO:0000256" key="5">
    <source>
        <dbReference type="ARBA" id="ARBA00022603"/>
    </source>
</evidence>
<dbReference type="SMART" id="SM00355">
    <property type="entry name" value="ZnF_C2H2"/>
    <property type="match status" value="5"/>
</dbReference>
<name>A0A8J2RKC8_9CRUS</name>
<evidence type="ECO:0000256" key="13">
    <source>
        <dbReference type="ARBA" id="ARBA00023015"/>
    </source>
</evidence>
<dbReference type="FunFam" id="2.170.270.10:FF:000019">
    <property type="entry name" value="PR domain zinc finger protein 1"/>
    <property type="match status" value="1"/>
</dbReference>
<dbReference type="InterPro" id="IPR013087">
    <property type="entry name" value="Znf_C2H2_type"/>
</dbReference>
<evidence type="ECO:0000256" key="21">
    <source>
        <dbReference type="ARBA" id="ARBA00082169"/>
    </source>
</evidence>
<feature type="compositionally biased region" description="Polar residues" evidence="23">
    <location>
        <begin position="1126"/>
        <end position="1138"/>
    </location>
</feature>
<comment type="subunit">
    <text evidence="18">Interacts with PRMT5. Interacts with FBXO10. Interacts with FBXO11. Interacts with multiple nuclear sumoylation E3 ligases, including CBX4, PIAS1, PIAS2, PIAS3, PIAS4, PML and RNF4, but not RANBP2. Interacts with LDB1, SMARCD3 and SMARCC1. Interacts with EEIG1; following TNFSF11/RANKL stimulation in bone marrow-derived macrophages, the interaction promotes the binding of PRDM1/BLIMP1 to the gene promoter of IRF8.</text>
</comment>
<feature type="compositionally biased region" description="Acidic residues" evidence="23">
    <location>
        <begin position="1082"/>
        <end position="1095"/>
    </location>
</feature>
<evidence type="ECO:0000256" key="14">
    <source>
        <dbReference type="ARBA" id="ARBA00023125"/>
    </source>
</evidence>
<evidence type="ECO:0000256" key="2">
    <source>
        <dbReference type="ARBA" id="ARBA00022491"/>
    </source>
</evidence>
<accession>A0A8J2RKC8</accession>
<keyword evidence="17" id="KW-0539">Nucleus</keyword>
<feature type="region of interest" description="Disordered" evidence="23">
    <location>
        <begin position="590"/>
        <end position="628"/>
    </location>
</feature>
<dbReference type="GO" id="GO:0045165">
    <property type="term" value="P:cell fate commitment"/>
    <property type="evidence" value="ECO:0007669"/>
    <property type="project" value="TreeGrafter"/>
</dbReference>
<dbReference type="GO" id="GO:0032259">
    <property type="term" value="P:methylation"/>
    <property type="evidence" value="ECO:0007669"/>
    <property type="project" value="UniProtKB-KW"/>
</dbReference>
<feature type="domain" description="C2H2-type" evidence="24">
    <location>
        <begin position="975"/>
        <end position="1002"/>
    </location>
</feature>
<evidence type="ECO:0000313" key="26">
    <source>
        <dbReference type="EMBL" id="CAH0106375.1"/>
    </source>
</evidence>
<dbReference type="CDD" id="cd19187">
    <property type="entry name" value="PR-SET_PRDM1"/>
    <property type="match status" value="1"/>
</dbReference>
<keyword evidence="3" id="KW-1017">Isopeptide bond</keyword>
<keyword evidence="4" id="KW-0399">Innate immunity</keyword>
<evidence type="ECO:0000256" key="11">
    <source>
        <dbReference type="ARBA" id="ARBA00022833"/>
    </source>
</evidence>
<feature type="compositionally biased region" description="Basic and acidic residues" evidence="23">
    <location>
        <begin position="292"/>
        <end position="307"/>
    </location>
</feature>
<keyword evidence="10 22" id="KW-0863">Zinc-finger</keyword>
<dbReference type="Pfam" id="PF00096">
    <property type="entry name" value="zf-C2H2"/>
    <property type="match status" value="3"/>
</dbReference>
<keyword evidence="8" id="KW-0479">Metal-binding</keyword>
<feature type="compositionally biased region" description="Basic and acidic residues" evidence="23">
    <location>
        <begin position="846"/>
        <end position="855"/>
    </location>
</feature>
<feature type="compositionally biased region" description="Low complexity" evidence="23">
    <location>
        <begin position="330"/>
        <end position="347"/>
    </location>
</feature>
<organism evidence="26 27">
    <name type="scientific">Daphnia galeata</name>
    <dbReference type="NCBI Taxonomy" id="27404"/>
    <lineage>
        <taxon>Eukaryota</taxon>
        <taxon>Metazoa</taxon>
        <taxon>Ecdysozoa</taxon>
        <taxon>Arthropoda</taxon>
        <taxon>Crustacea</taxon>
        <taxon>Branchiopoda</taxon>
        <taxon>Diplostraca</taxon>
        <taxon>Cladocera</taxon>
        <taxon>Anomopoda</taxon>
        <taxon>Daphniidae</taxon>
        <taxon>Daphnia</taxon>
    </lineage>
</organism>
<keyword evidence="14" id="KW-0238">DNA-binding</keyword>
<keyword evidence="13" id="KW-0805">Transcription regulation</keyword>
<proteinExistence type="predicted"/>
<keyword evidence="7" id="KW-0949">S-adenosyl-L-methionine</keyword>
<dbReference type="FunFam" id="3.30.160.60:FF:000211">
    <property type="entry name" value="PR domain zinc finger protein 1"/>
    <property type="match status" value="1"/>
</dbReference>
<protein>
    <recommendedName>
        <fullName evidence="19">PR domain zinc finger protein 1</fullName>
    </recommendedName>
    <alternativeName>
        <fullName evidence="20">Beta-interferon gene positive regulatory domain I-binding factor</fullName>
    </alternativeName>
    <alternativeName>
        <fullName evidence="21">PR domain-containing protein 1</fullName>
    </alternativeName>
</protein>
<keyword evidence="11" id="KW-0862">Zinc</keyword>
<keyword evidence="12" id="KW-0391">Immunity</keyword>
<dbReference type="AlphaFoldDB" id="A0A8J2RKC8"/>
<dbReference type="InterPro" id="IPR044413">
    <property type="entry name" value="PRDM1_PR-SET"/>
</dbReference>
<keyword evidence="6" id="KW-0808">Transferase</keyword>
<feature type="region of interest" description="Disordered" evidence="23">
    <location>
        <begin position="815"/>
        <end position="909"/>
    </location>
</feature>
<feature type="region of interest" description="Disordered" evidence="23">
    <location>
        <begin position="456"/>
        <end position="526"/>
    </location>
</feature>
<evidence type="ECO:0000256" key="8">
    <source>
        <dbReference type="ARBA" id="ARBA00022723"/>
    </source>
</evidence>
<feature type="domain" description="C2H2-type" evidence="24">
    <location>
        <begin position="919"/>
        <end position="946"/>
    </location>
</feature>
<keyword evidence="15" id="KW-1064">Adaptive immunity</keyword>
<comment type="subcellular location">
    <subcellularLocation>
        <location evidence="1">Nucleus</location>
    </subcellularLocation>
</comment>
<dbReference type="FunFam" id="3.30.160.60:FF:000436">
    <property type="entry name" value="PR domain zinc finger protein 4"/>
    <property type="match status" value="1"/>
</dbReference>
<feature type="domain" description="C2H2-type" evidence="24">
    <location>
        <begin position="1003"/>
        <end position="1030"/>
    </location>
</feature>
<evidence type="ECO:0000256" key="22">
    <source>
        <dbReference type="PROSITE-ProRule" id="PRU00042"/>
    </source>
</evidence>